<dbReference type="AlphaFoldDB" id="A0A852SUE0"/>
<evidence type="ECO:0000313" key="4">
    <source>
        <dbReference type="Proteomes" id="UP000549913"/>
    </source>
</evidence>
<dbReference type="EMBL" id="JACCBM010000001">
    <property type="protein sequence ID" value="NYD72401.1"/>
    <property type="molecule type" value="Genomic_DNA"/>
</dbReference>
<keyword evidence="2" id="KW-1133">Transmembrane helix</keyword>
<feature type="region of interest" description="Disordered" evidence="1">
    <location>
        <begin position="1"/>
        <end position="45"/>
    </location>
</feature>
<keyword evidence="2" id="KW-0812">Transmembrane</keyword>
<gene>
    <name evidence="3" type="ORF">BJ984_003559</name>
</gene>
<comment type="caution">
    <text evidence="3">The sequence shown here is derived from an EMBL/GenBank/DDBJ whole genome shotgun (WGS) entry which is preliminary data.</text>
</comment>
<protein>
    <submittedName>
        <fullName evidence="3">Uncharacterized protein</fullName>
    </submittedName>
</protein>
<sequence length="435" mass="45644">MIPEPRYGERVDPAPDGGPISGPDGAHVAAHDGGSGLPPLPVQPPAPRRHRALRVVGVVAALVGVVALLLGGFYGWTVTADQRRADAVSLLADRESGAVEAHGALTARTRSSQAEADRVRGVVGAGPFAADTDPSAESLRTALGALDLALFEAGEAAAIPVPEETDEQAAADPAPAFTLPWELMSEAEQLEADAHRADTVATSLLATAEATDDAEKAVVDAEAGYFSSLATRAQAEIDASPLASRKSQVDLSYLIDTAADPGQADYRDGAFLTSFQTAQQALRDSQAVETREASDPAFATRREIEEYARSLSAGVVLDFVWAPEVNGLGENWLSGTAETYDSDGGWSIISLNYTVEEAWADGDENARALVAHEVGHTQVIRDVCEPLFAGPVFGSEHETWATAWSISLGFDLPGSGIEAYGRPTDEQIATAAECR</sequence>
<dbReference type="RefSeq" id="WP_179549173.1">
    <property type="nucleotide sequence ID" value="NZ_BSEW01000002.1"/>
</dbReference>
<feature type="transmembrane region" description="Helical" evidence="2">
    <location>
        <begin position="55"/>
        <end position="76"/>
    </location>
</feature>
<evidence type="ECO:0000256" key="1">
    <source>
        <dbReference type="SAM" id="MobiDB-lite"/>
    </source>
</evidence>
<reference evidence="3 4" key="1">
    <citation type="submission" date="2020-07" db="EMBL/GenBank/DDBJ databases">
        <title>Sequencing the genomes of 1000 actinobacteria strains.</title>
        <authorList>
            <person name="Klenk H.-P."/>
        </authorList>
    </citation>
    <scope>NUCLEOTIDE SEQUENCE [LARGE SCALE GENOMIC DNA]</scope>
    <source>
        <strain evidence="3 4">DSM 26474</strain>
    </source>
</reference>
<name>A0A852SUE0_9MICO</name>
<keyword evidence="2" id="KW-0472">Membrane</keyword>
<evidence type="ECO:0000313" key="3">
    <source>
        <dbReference type="EMBL" id="NYD72401.1"/>
    </source>
</evidence>
<accession>A0A852SUE0</accession>
<dbReference type="Proteomes" id="UP000549913">
    <property type="component" value="Unassembled WGS sequence"/>
</dbReference>
<keyword evidence="4" id="KW-1185">Reference proteome</keyword>
<proteinExistence type="predicted"/>
<feature type="compositionally biased region" description="Basic and acidic residues" evidence="1">
    <location>
        <begin position="1"/>
        <end position="13"/>
    </location>
</feature>
<evidence type="ECO:0000256" key="2">
    <source>
        <dbReference type="SAM" id="Phobius"/>
    </source>
</evidence>
<organism evidence="3 4">
    <name type="scientific">Herbiconiux flava</name>
    <dbReference type="NCBI Taxonomy" id="881268"/>
    <lineage>
        <taxon>Bacteria</taxon>
        <taxon>Bacillati</taxon>
        <taxon>Actinomycetota</taxon>
        <taxon>Actinomycetes</taxon>
        <taxon>Micrococcales</taxon>
        <taxon>Microbacteriaceae</taxon>
        <taxon>Herbiconiux</taxon>
    </lineage>
</organism>